<feature type="transmembrane region" description="Helical" evidence="1">
    <location>
        <begin position="30"/>
        <end position="52"/>
    </location>
</feature>
<accession>A0ABU0VXW9</accession>
<keyword evidence="1" id="KW-1133">Transmembrane helix</keyword>
<gene>
    <name evidence="2" type="ORF">Q9295_09475</name>
</gene>
<name>A0ABU0VXW9_9RHOB</name>
<protein>
    <submittedName>
        <fullName evidence="2">Uncharacterized protein</fullName>
    </submittedName>
</protein>
<evidence type="ECO:0000256" key="1">
    <source>
        <dbReference type="SAM" id="Phobius"/>
    </source>
</evidence>
<reference evidence="2 3" key="1">
    <citation type="submission" date="2023-08" db="EMBL/GenBank/DDBJ databases">
        <title>Characterization of two Paracoccaceae strains isolated from Phycosphere and proposal of Xinfangfangia lacusdiani sp. nov.</title>
        <authorList>
            <person name="Deng Y."/>
            <person name="Zhang Y.Q."/>
        </authorList>
    </citation>
    <scope>NUCLEOTIDE SEQUENCE [LARGE SCALE GENOMIC DNA]</scope>
    <source>
        <strain evidence="2 3">CPCC 101601</strain>
    </source>
</reference>
<dbReference type="RefSeq" id="WP_306680311.1">
    <property type="nucleotide sequence ID" value="NZ_JAVDBT010000008.1"/>
</dbReference>
<dbReference type="EMBL" id="JAVDBT010000008">
    <property type="protein sequence ID" value="MDQ2066604.1"/>
    <property type="molecule type" value="Genomic_DNA"/>
</dbReference>
<evidence type="ECO:0000313" key="3">
    <source>
        <dbReference type="Proteomes" id="UP001239680"/>
    </source>
</evidence>
<keyword evidence="3" id="KW-1185">Reference proteome</keyword>
<proteinExistence type="predicted"/>
<evidence type="ECO:0000313" key="2">
    <source>
        <dbReference type="EMBL" id="MDQ2066604.1"/>
    </source>
</evidence>
<keyword evidence="1" id="KW-0812">Transmembrane</keyword>
<keyword evidence="1" id="KW-0472">Membrane</keyword>
<dbReference type="Proteomes" id="UP001239680">
    <property type="component" value="Unassembled WGS sequence"/>
</dbReference>
<comment type="caution">
    <text evidence="2">The sequence shown here is derived from an EMBL/GenBank/DDBJ whole genome shotgun (WGS) entry which is preliminary data.</text>
</comment>
<organism evidence="2 3">
    <name type="scientific">Pseudogemmobacter lacusdianii</name>
    <dbReference type="NCBI Taxonomy" id="3069608"/>
    <lineage>
        <taxon>Bacteria</taxon>
        <taxon>Pseudomonadati</taxon>
        <taxon>Pseudomonadota</taxon>
        <taxon>Alphaproteobacteria</taxon>
        <taxon>Rhodobacterales</taxon>
        <taxon>Paracoccaceae</taxon>
        <taxon>Pseudogemmobacter</taxon>
    </lineage>
</organism>
<sequence length="53" mass="5860">MSKAIFPPLAPQQRQAHPARAGALRARKRLWSGSLPMVEWMVICGVGVMLLMT</sequence>